<evidence type="ECO:0000259" key="10">
    <source>
        <dbReference type="SMART" id="SM00977"/>
    </source>
</evidence>
<feature type="binding site" evidence="8">
    <location>
        <begin position="32"/>
        <end position="37"/>
    </location>
    <ligand>
        <name>ATP</name>
        <dbReference type="ChEBI" id="CHEBI:30616"/>
    </ligand>
</feature>
<keyword evidence="4 8" id="KW-0819">tRNA processing</keyword>
<evidence type="ECO:0000313" key="12">
    <source>
        <dbReference type="Proteomes" id="UP000236311"/>
    </source>
</evidence>
<comment type="subcellular location">
    <subcellularLocation>
        <location evidence="1 8">Cytoplasm</location>
    </subcellularLocation>
</comment>
<dbReference type="RefSeq" id="WP_103240895.1">
    <property type="nucleotide sequence ID" value="NZ_JANJZD010000020.1"/>
</dbReference>
<dbReference type="EC" id="6.3.4.19" evidence="8"/>
<comment type="domain">
    <text evidence="8">The N-terminal region contains the highly conserved SGGXDS motif, predicted to be a P-loop motif involved in ATP binding.</text>
</comment>
<evidence type="ECO:0000256" key="3">
    <source>
        <dbReference type="ARBA" id="ARBA00022598"/>
    </source>
</evidence>
<dbReference type="InterPro" id="IPR012795">
    <property type="entry name" value="tRNA_Ile_lys_synt_N"/>
</dbReference>
<dbReference type="Proteomes" id="UP000236311">
    <property type="component" value="Unassembled WGS sequence"/>
</dbReference>
<organism evidence="11 12">
    <name type="scientific">Acetatifactor muris</name>
    <dbReference type="NCBI Taxonomy" id="879566"/>
    <lineage>
        <taxon>Bacteria</taxon>
        <taxon>Bacillati</taxon>
        <taxon>Bacillota</taxon>
        <taxon>Clostridia</taxon>
        <taxon>Lachnospirales</taxon>
        <taxon>Lachnospiraceae</taxon>
        <taxon>Acetatifactor</taxon>
    </lineage>
</organism>
<dbReference type="PANTHER" id="PTHR43033:SF1">
    <property type="entry name" value="TRNA(ILE)-LYSIDINE SYNTHASE-RELATED"/>
    <property type="match status" value="1"/>
</dbReference>
<comment type="catalytic activity">
    <reaction evidence="7 8">
        <text>cytidine(34) in tRNA(Ile2) + L-lysine + ATP = lysidine(34) in tRNA(Ile2) + AMP + diphosphate + H(+)</text>
        <dbReference type="Rhea" id="RHEA:43744"/>
        <dbReference type="Rhea" id="RHEA-COMP:10625"/>
        <dbReference type="Rhea" id="RHEA-COMP:10670"/>
        <dbReference type="ChEBI" id="CHEBI:15378"/>
        <dbReference type="ChEBI" id="CHEBI:30616"/>
        <dbReference type="ChEBI" id="CHEBI:32551"/>
        <dbReference type="ChEBI" id="CHEBI:33019"/>
        <dbReference type="ChEBI" id="CHEBI:82748"/>
        <dbReference type="ChEBI" id="CHEBI:83665"/>
        <dbReference type="ChEBI" id="CHEBI:456215"/>
        <dbReference type="EC" id="6.3.4.19"/>
    </reaction>
</comment>
<reference evidence="11 12" key="1">
    <citation type="submission" date="2018-01" db="EMBL/GenBank/DDBJ databases">
        <authorList>
            <person name="Gaut B.S."/>
            <person name="Morton B.R."/>
            <person name="Clegg M.T."/>
            <person name="Duvall M.R."/>
        </authorList>
    </citation>
    <scope>NUCLEOTIDE SEQUENCE [LARGE SCALE GENOMIC DNA]</scope>
    <source>
        <strain evidence="11">GP69</strain>
    </source>
</reference>
<keyword evidence="6 8" id="KW-0067">ATP-binding</keyword>
<dbReference type="GO" id="GO:0032267">
    <property type="term" value="F:tRNA(Ile)-lysidine synthase activity"/>
    <property type="evidence" value="ECO:0007669"/>
    <property type="project" value="UniProtKB-EC"/>
</dbReference>
<sequence length="544" mass="62287">MKIREKTEKKVFAYLEEHHMIVPGEKIVAGVSGGADSVCLLFLLLSYREKMPLSLTVVHVNHGLRREAGEDARYVEALCRENEIPFLLTVADVHRRALEEKCSEEDAGRRIRYEAFRQAAEKLGGAKIAVAHNSHDNAETMLFHLFRGTGIKGLSGIAPVRTDGEGREIIRPILCLKREEIEAYLEERGIAWRTDCTNSGDEYRRNRIRHHILPYAEHEIAEGTVAHMAQTAELLRETEGFLELQTREALCACVEPEEGIPERQAEKAKLSEEEREDRKSSEEAGNGKAPEGRDGSRKYCGYTVDVESFLQFHPALQKRMLYELLCRLSPRGKDISFRHISDTRDLFLRSEHRRIRLPFGITVRRQYGEVTLERGEEADRGIPEKGALEKDMTPVKKVSLTEEIFVRPAVYNLGEWGKMEFQGISAKKEQEVPGNRYTKWFDYDKIKESLVIRSRMQGDFLTIADGKGNMIHKSLKKYMVTEKIPQQLRDRIPVLAAGNHILWLVGRRISEYFKVDGNTKRILQVKLCRGCEERGTEDENVGTH</sequence>
<dbReference type="PANTHER" id="PTHR43033">
    <property type="entry name" value="TRNA(ILE)-LYSIDINE SYNTHASE-RELATED"/>
    <property type="match status" value="1"/>
</dbReference>
<dbReference type="GO" id="GO:0006400">
    <property type="term" value="P:tRNA modification"/>
    <property type="evidence" value="ECO:0007669"/>
    <property type="project" value="UniProtKB-UniRule"/>
</dbReference>
<dbReference type="Gene3D" id="3.40.50.620">
    <property type="entry name" value="HUPs"/>
    <property type="match status" value="1"/>
</dbReference>
<comment type="function">
    <text evidence="8">Ligates lysine onto the cytidine present at position 34 of the AUA codon-specific tRNA(Ile) that contains the anticodon CAU, in an ATP-dependent manner. Cytidine is converted to lysidine, thus changing the amino acid specificity of the tRNA from methionine to isoleucine.</text>
</comment>
<feature type="region of interest" description="Disordered" evidence="9">
    <location>
        <begin position="262"/>
        <end position="297"/>
    </location>
</feature>
<keyword evidence="3 8" id="KW-0436">Ligase</keyword>
<dbReference type="Gene3D" id="3.30.465.60">
    <property type="match status" value="1"/>
</dbReference>
<evidence type="ECO:0000256" key="8">
    <source>
        <dbReference type="HAMAP-Rule" id="MF_01161"/>
    </source>
</evidence>
<dbReference type="CDD" id="cd01992">
    <property type="entry name" value="TilS_N"/>
    <property type="match status" value="1"/>
</dbReference>
<dbReference type="Pfam" id="PF01171">
    <property type="entry name" value="ATP_bind_3"/>
    <property type="match status" value="1"/>
</dbReference>
<dbReference type="GO" id="GO:0005737">
    <property type="term" value="C:cytoplasm"/>
    <property type="evidence" value="ECO:0007669"/>
    <property type="project" value="UniProtKB-SubCell"/>
</dbReference>
<proteinExistence type="inferred from homology"/>
<evidence type="ECO:0000256" key="7">
    <source>
        <dbReference type="ARBA" id="ARBA00048539"/>
    </source>
</evidence>
<evidence type="ECO:0000256" key="1">
    <source>
        <dbReference type="ARBA" id="ARBA00004496"/>
    </source>
</evidence>
<dbReference type="NCBIfam" id="TIGR02433">
    <property type="entry name" value="lysidine_TilS_C"/>
    <property type="match status" value="1"/>
</dbReference>
<keyword evidence="5 8" id="KW-0547">Nucleotide-binding</keyword>
<dbReference type="Pfam" id="PF11734">
    <property type="entry name" value="TilS_C"/>
    <property type="match status" value="1"/>
</dbReference>
<protein>
    <recommendedName>
        <fullName evidence="8">tRNA(Ile)-lysidine synthase</fullName>
        <ecNumber evidence="8">6.3.4.19</ecNumber>
    </recommendedName>
    <alternativeName>
        <fullName evidence="8">tRNA(Ile)-2-lysyl-cytidine synthase</fullName>
    </alternativeName>
    <alternativeName>
        <fullName evidence="8">tRNA(Ile)-lysidine synthetase</fullName>
    </alternativeName>
</protein>
<evidence type="ECO:0000256" key="5">
    <source>
        <dbReference type="ARBA" id="ARBA00022741"/>
    </source>
</evidence>
<evidence type="ECO:0000313" key="11">
    <source>
        <dbReference type="EMBL" id="SOY30877.1"/>
    </source>
</evidence>
<dbReference type="InterPro" id="IPR012796">
    <property type="entry name" value="Lysidine-tRNA-synth_C"/>
</dbReference>
<evidence type="ECO:0000256" key="9">
    <source>
        <dbReference type="SAM" id="MobiDB-lite"/>
    </source>
</evidence>
<dbReference type="SUPFAM" id="SSF52402">
    <property type="entry name" value="Adenine nucleotide alpha hydrolases-like"/>
    <property type="match status" value="1"/>
</dbReference>
<dbReference type="SUPFAM" id="SSF56037">
    <property type="entry name" value="PheT/TilS domain"/>
    <property type="match status" value="1"/>
</dbReference>
<dbReference type="NCBIfam" id="TIGR02432">
    <property type="entry name" value="lysidine_TilS_N"/>
    <property type="match status" value="1"/>
</dbReference>
<dbReference type="InterPro" id="IPR011063">
    <property type="entry name" value="TilS/TtcA_N"/>
</dbReference>
<feature type="domain" description="Lysidine-tRNA(Ile) synthetase C-terminal" evidence="10">
    <location>
        <begin position="450"/>
        <end position="525"/>
    </location>
</feature>
<evidence type="ECO:0000256" key="4">
    <source>
        <dbReference type="ARBA" id="ARBA00022694"/>
    </source>
</evidence>
<dbReference type="InterPro" id="IPR012094">
    <property type="entry name" value="tRNA_Ile_lys_synt"/>
</dbReference>
<dbReference type="InterPro" id="IPR014729">
    <property type="entry name" value="Rossmann-like_a/b/a_fold"/>
</dbReference>
<feature type="compositionally biased region" description="Basic and acidic residues" evidence="9">
    <location>
        <begin position="262"/>
        <end position="282"/>
    </location>
</feature>
<dbReference type="EMBL" id="OFSM01000020">
    <property type="protein sequence ID" value="SOY30877.1"/>
    <property type="molecule type" value="Genomic_DNA"/>
</dbReference>
<dbReference type="GO" id="GO:0005524">
    <property type="term" value="F:ATP binding"/>
    <property type="evidence" value="ECO:0007669"/>
    <property type="project" value="UniProtKB-UniRule"/>
</dbReference>
<dbReference type="OrthoDB" id="9807403at2"/>
<dbReference type="SMART" id="SM00977">
    <property type="entry name" value="TilS_C"/>
    <property type="match status" value="1"/>
</dbReference>
<dbReference type="SUPFAM" id="SSF82829">
    <property type="entry name" value="MesJ substrate recognition domain-like"/>
    <property type="match status" value="1"/>
</dbReference>
<keyword evidence="12" id="KW-1185">Reference proteome</keyword>
<keyword evidence="2 8" id="KW-0963">Cytoplasm</keyword>
<accession>A0A2K4ZK69</accession>
<name>A0A2K4ZK69_9FIRM</name>
<evidence type="ECO:0000256" key="2">
    <source>
        <dbReference type="ARBA" id="ARBA00022490"/>
    </source>
</evidence>
<dbReference type="AlphaFoldDB" id="A0A2K4ZK69"/>
<evidence type="ECO:0000256" key="6">
    <source>
        <dbReference type="ARBA" id="ARBA00022840"/>
    </source>
</evidence>
<dbReference type="HAMAP" id="MF_01161">
    <property type="entry name" value="tRNA_Ile_lys_synt"/>
    <property type="match status" value="1"/>
</dbReference>
<comment type="similarity">
    <text evidence="8">Belongs to the tRNA(Ile)-lysidine synthase family.</text>
</comment>
<gene>
    <name evidence="8 11" type="primary">tilS</name>
    <name evidence="11" type="ORF">AMURIS_03611</name>
</gene>